<keyword evidence="3" id="KW-1185">Reference proteome</keyword>
<evidence type="ECO:0000313" key="3">
    <source>
        <dbReference type="Proteomes" id="UP000002630"/>
    </source>
</evidence>
<gene>
    <name evidence="2" type="ORF">Esi_0037_0049</name>
</gene>
<organism evidence="2 3">
    <name type="scientific">Ectocarpus siliculosus</name>
    <name type="common">Brown alga</name>
    <name type="synonym">Conferva siliculosa</name>
    <dbReference type="NCBI Taxonomy" id="2880"/>
    <lineage>
        <taxon>Eukaryota</taxon>
        <taxon>Sar</taxon>
        <taxon>Stramenopiles</taxon>
        <taxon>Ochrophyta</taxon>
        <taxon>PX clade</taxon>
        <taxon>Phaeophyceae</taxon>
        <taxon>Ectocarpales</taxon>
        <taxon>Ectocarpaceae</taxon>
        <taxon>Ectocarpus</taxon>
    </lineage>
</organism>
<evidence type="ECO:0000256" key="1">
    <source>
        <dbReference type="SAM" id="MobiDB-lite"/>
    </source>
</evidence>
<name>D8LLL4_ECTSI</name>
<feature type="compositionally biased region" description="Low complexity" evidence="1">
    <location>
        <begin position="83"/>
        <end position="101"/>
    </location>
</feature>
<dbReference type="Proteomes" id="UP000002630">
    <property type="component" value="Unassembled WGS sequence"/>
</dbReference>
<protein>
    <submittedName>
        <fullName evidence="2">Uncharacterized protein</fullName>
    </submittedName>
</protein>
<accession>D8LLL4</accession>
<dbReference type="PANTHER" id="PTHR31245">
    <property type="entry name" value="UBIQUITIN SYSTEM COMPONENT CUE PROTEIN"/>
    <property type="match status" value="1"/>
</dbReference>
<feature type="compositionally biased region" description="Low complexity" evidence="1">
    <location>
        <begin position="109"/>
        <end position="122"/>
    </location>
</feature>
<dbReference type="PANTHER" id="PTHR31245:SF20">
    <property type="entry name" value="F18B13.13 PROTEIN"/>
    <property type="match status" value="1"/>
</dbReference>
<dbReference type="OrthoDB" id="440455at2759"/>
<feature type="compositionally biased region" description="Polar residues" evidence="1">
    <location>
        <begin position="1"/>
        <end position="10"/>
    </location>
</feature>
<dbReference type="EMBL" id="FN649760">
    <property type="protein sequence ID" value="CBN74645.1"/>
    <property type="molecule type" value="Genomic_DNA"/>
</dbReference>
<sequence>MAEVFSSNSPCMLGKRVLSPHSHGTLMGGQLDFSSKKRRLGQGLDQGSFDRSESDQQQQQQQRSPSPVRAGKRARPLSPLQPSAHFSSGGAGEAASASRGSGLFGGGSFSQQHQHQQRAQRTGAEDGELAALRREVAVLQAHAAEKESGLNMAREENGRLKEGVGMFQKELERLSAENRILKRAVGIQNTKGKELEGQLHGLQQAAGQAAEYVKRLEQTNYALSVRVQAMGNSGASDFMGGQRPPDVF</sequence>
<evidence type="ECO:0000313" key="2">
    <source>
        <dbReference type="EMBL" id="CBN74645.1"/>
    </source>
</evidence>
<reference evidence="2 3" key="1">
    <citation type="journal article" date="2010" name="Nature">
        <title>The Ectocarpus genome and the independent evolution of multicellularity in brown algae.</title>
        <authorList>
            <person name="Cock J.M."/>
            <person name="Sterck L."/>
            <person name="Rouze P."/>
            <person name="Scornet D."/>
            <person name="Allen A.E."/>
            <person name="Amoutzias G."/>
            <person name="Anthouard V."/>
            <person name="Artiguenave F."/>
            <person name="Aury J.M."/>
            <person name="Badger J.H."/>
            <person name="Beszteri B."/>
            <person name="Billiau K."/>
            <person name="Bonnet E."/>
            <person name="Bothwell J.H."/>
            <person name="Bowler C."/>
            <person name="Boyen C."/>
            <person name="Brownlee C."/>
            <person name="Carrano C.J."/>
            <person name="Charrier B."/>
            <person name="Cho G.Y."/>
            <person name="Coelho S.M."/>
            <person name="Collen J."/>
            <person name="Corre E."/>
            <person name="Da Silva C."/>
            <person name="Delage L."/>
            <person name="Delaroque N."/>
            <person name="Dittami S.M."/>
            <person name="Doulbeau S."/>
            <person name="Elias M."/>
            <person name="Farnham G."/>
            <person name="Gachon C.M."/>
            <person name="Gschloessl B."/>
            <person name="Heesch S."/>
            <person name="Jabbari K."/>
            <person name="Jubin C."/>
            <person name="Kawai H."/>
            <person name="Kimura K."/>
            <person name="Kloareg B."/>
            <person name="Kupper F.C."/>
            <person name="Lang D."/>
            <person name="Le Bail A."/>
            <person name="Leblanc C."/>
            <person name="Lerouge P."/>
            <person name="Lohr M."/>
            <person name="Lopez P.J."/>
            <person name="Martens C."/>
            <person name="Maumus F."/>
            <person name="Michel G."/>
            <person name="Miranda-Saavedra D."/>
            <person name="Morales J."/>
            <person name="Moreau H."/>
            <person name="Motomura T."/>
            <person name="Nagasato C."/>
            <person name="Napoli C.A."/>
            <person name="Nelson D.R."/>
            <person name="Nyvall-Collen P."/>
            <person name="Peters A.F."/>
            <person name="Pommier C."/>
            <person name="Potin P."/>
            <person name="Poulain J."/>
            <person name="Quesneville H."/>
            <person name="Read B."/>
            <person name="Rensing S.A."/>
            <person name="Ritter A."/>
            <person name="Rousvoal S."/>
            <person name="Samanta M."/>
            <person name="Samson G."/>
            <person name="Schroeder D.C."/>
            <person name="Segurens B."/>
            <person name="Strittmatter M."/>
            <person name="Tonon T."/>
            <person name="Tregear J.W."/>
            <person name="Valentin K."/>
            <person name="von Dassow P."/>
            <person name="Yamagishi T."/>
            <person name="Van de Peer Y."/>
            <person name="Wincker P."/>
        </authorList>
    </citation>
    <scope>NUCLEOTIDE SEQUENCE [LARGE SCALE GENOMIC DNA]</scope>
    <source>
        <strain evidence="3">Ec32 / CCAP1310/4</strain>
    </source>
</reference>
<dbReference type="InParanoid" id="D8LLL4"/>
<dbReference type="AlphaFoldDB" id="D8LLL4"/>
<feature type="region of interest" description="Disordered" evidence="1">
    <location>
        <begin position="1"/>
        <end position="126"/>
    </location>
</feature>
<proteinExistence type="predicted"/>